<evidence type="ECO:0000256" key="3">
    <source>
        <dbReference type="ARBA" id="ARBA00022840"/>
    </source>
</evidence>
<keyword evidence="1" id="KW-0813">Transport</keyword>
<reference evidence="5 6" key="1">
    <citation type="submission" date="2016-11" db="EMBL/GenBank/DDBJ databases">
        <authorList>
            <person name="Jaros S."/>
            <person name="Januszkiewicz K."/>
            <person name="Wedrychowicz H."/>
        </authorList>
    </citation>
    <scope>NUCLEOTIDE SEQUENCE [LARGE SCALE GENOMIC DNA]</scope>
    <source>
        <strain evidence="5 6">DSM 28715</strain>
    </source>
</reference>
<dbReference type="PROSITE" id="PS00675">
    <property type="entry name" value="SIGMA54_INTERACT_1"/>
    <property type="match status" value="1"/>
</dbReference>
<evidence type="ECO:0000259" key="4">
    <source>
        <dbReference type="PROSITE" id="PS50893"/>
    </source>
</evidence>
<dbReference type="InterPro" id="IPR017911">
    <property type="entry name" value="MacB-like_ATP-bd"/>
</dbReference>
<dbReference type="GO" id="GO:0022857">
    <property type="term" value="F:transmembrane transporter activity"/>
    <property type="evidence" value="ECO:0007669"/>
    <property type="project" value="TreeGrafter"/>
</dbReference>
<dbReference type="STRING" id="1508389.SAMN05444003_2509"/>
<protein>
    <submittedName>
        <fullName evidence="5">Putative ABC transport system ATP-binding protein</fullName>
    </submittedName>
</protein>
<sequence>MTETVLQLKDVQFDWTKRAEFSLSVPDFAMRKGETVLLLGESGSGKSTLLSLICGTLVPQAGSIKVADADMTTLSASARDRFRAERIGVIFQQFNLLPFGTVADNIQLPLRFAPERRQKAGDVGNATQNLLDALGLSRSVIIAKASTLSVGQQQRVAVARALIGQPSLIIADEPTSALDAATQSAFLDVLFEQVAASGASLLMVSHDARLADRFDRTVTMDDLTKPKVAV</sequence>
<dbReference type="SMART" id="SM00382">
    <property type="entry name" value="AAA"/>
    <property type="match status" value="1"/>
</dbReference>
<accession>A0A1M5RCB5</accession>
<proteinExistence type="predicted"/>
<evidence type="ECO:0000313" key="5">
    <source>
        <dbReference type="EMBL" id="SHH23987.1"/>
    </source>
</evidence>
<dbReference type="InterPro" id="IPR025662">
    <property type="entry name" value="Sigma_54_int_dom_ATP-bd_1"/>
</dbReference>
<dbReference type="InterPro" id="IPR027417">
    <property type="entry name" value="P-loop_NTPase"/>
</dbReference>
<dbReference type="PANTHER" id="PTHR24220:SF611">
    <property type="entry name" value="ATP-BINDING COMPONENT OF ABC TRANSPORTER-RELATED"/>
    <property type="match status" value="1"/>
</dbReference>
<dbReference type="PROSITE" id="PS00211">
    <property type="entry name" value="ABC_TRANSPORTER_1"/>
    <property type="match status" value="1"/>
</dbReference>
<keyword evidence="6" id="KW-1185">Reference proteome</keyword>
<dbReference type="InterPro" id="IPR015854">
    <property type="entry name" value="ABC_transpr_LolD-like"/>
</dbReference>
<feature type="domain" description="ABC transporter" evidence="4">
    <location>
        <begin position="6"/>
        <end position="230"/>
    </location>
</feature>
<dbReference type="PROSITE" id="PS50893">
    <property type="entry name" value="ABC_TRANSPORTER_2"/>
    <property type="match status" value="1"/>
</dbReference>
<dbReference type="RefSeq" id="WP_072901599.1">
    <property type="nucleotide sequence ID" value="NZ_FQXB01000004.1"/>
</dbReference>
<gene>
    <name evidence="5" type="ORF">SAMN05444003_2509</name>
</gene>
<dbReference type="AlphaFoldDB" id="A0A1M5RCB5"/>
<dbReference type="GO" id="GO:0005524">
    <property type="term" value="F:ATP binding"/>
    <property type="evidence" value="ECO:0007669"/>
    <property type="project" value="UniProtKB-KW"/>
</dbReference>
<organism evidence="5 6">
    <name type="scientific">Cognatiyoonia sediminum</name>
    <dbReference type="NCBI Taxonomy" id="1508389"/>
    <lineage>
        <taxon>Bacteria</taxon>
        <taxon>Pseudomonadati</taxon>
        <taxon>Pseudomonadota</taxon>
        <taxon>Alphaproteobacteria</taxon>
        <taxon>Rhodobacterales</taxon>
        <taxon>Paracoccaceae</taxon>
        <taxon>Cognatiyoonia</taxon>
    </lineage>
</organism>
<dbReference type="InterPro" id="IPR003439">
    <property type="entry name" value="ABC_transporter-like_ATP-bd"/>
</dbReference>
<dbReference type="Gene3D" id="3.40.50.300">
    <property type="entry name" value="P-loop containing nucleotide triphosphate hydrolases"/>
    <property type="match status" value="1"/>
</dbReference>
<evidence type="ECO:0000256" key="1">
    <source>
        <dbReference type="ARBA" id="ARBA00022448"/>
    </source>
</evidence>
<dbReference type="Pfam" id="PF00005">
    <property type="entry name" value="ABC_tran"/>
    <property type="match status" value="1"/>
</dbReference>
<evidence type="ECO:0000313" key="6">
    <source>
        <dbReference type="Proteomes" id="UP000184074"/>
    </source>
</evidence>
<dbReference type="EMBL" id="FQXB01000004">
    <property type="protein sequence ID" value="SHH23987.1"/>
    <property type="molecule type" value="Genomic_DNA"/>
</dbReference>
<dbReference type="Proteomes" id="UP000184074">
    <property type="component" value="Unassembled WGS sequence"/>
</dbReference>
<keyword evidence="2" id="KW-0547">Nucleotide-binding</keyword>
<dbReference type="InterPro" id="IPR003593">
    <property type="entry name" value="AAA+_ATPase"/>
</dbReference>
<dbReference type="PANTHER" id="PTHR24220">
    <property type="entry name" value="IMPORT ATP-BINDING PROTEIN"/>
    <property type="match status" value="1"/>
</dbReference>
<name>A0A1M5RCB5_9RHOB</name>
<keyword evidence="3 5" id="KW-0067">ATP-binding</keyword>
<dbReference type="SUPFAM" id="SSF52540">
    <property type="entry name" value="P-loop containing nucleoside triphosphate hydrolases"/>
    <property type="match status" value="1"/>
</dbReference>
<evidence type="ECO:0000256" key="2">
    <source>
        <dbReference type="ARBA" id="ARBA00022741"/>
    </source>
</evidence>
<dbReference type="GO" id="GO:0005886">
    <property type="term" value="C:plasma membrane"/>
    <property type="evidence" value="ECO:0007669"/>
    <property type="project" value="TreeGrafter"/>
</dbReference>
<dbReference type="GO" id="GO:0016887">
    <property type="term" value="F:ATP hydrolysis activity"/>
    <property type="evidence" value="ECO:0007669"/>
    <property type="project" value="InterPro"/>
</dbReference>
<dbReference type="CDD" id="cd03255">
    <property type="entry name" value="ABC_MJ0796_LolCDE_FtsE"/>
    <property type="match status" value="1"/>
</dbReference>
<dbReference type="InterPro" id="IPR017871">
    <property type="entry name" value="ABC_transporter-like_CS"/>
</dbReference>